<proteinExistence type="predicted"/>
<evidence type="ECO:0000256" key="1">
    <source>
        <dbReference type="SAM" id="Phobius"/>
    </source>
</evidence>
<keyword evidence="1" id="KW-1133">Transmembrane helix</keyword>
<gene>
    <name evidence="2" type="ORF">BCS90_24580</name>
</gene>
<organism evidence="2">
    <name type="scientific">Vibrio cyclitrophicus</name>
    <dbReference type="NCBI Taxonomy" id="47951"/>
    <lineage>
        <taxon>Bacteria</taxon>
        <taxon>Pseudomonadati</taxon>
        <taxon>Pseudomonadota</taxon>
        <taxon>Gammaproteobacteria</taxon>
        <taxon>Vibrionales</taxon>
        <taxon>Vibrionaceae</taxon>
        <taxon>Vibrio</taxon>
    </lineage>
</organism>
<protein>
    <submittedName>
        <fullName evidence="2">Uncharacterized protein</fullName>
    </submittedName>
</protein>
<dbReference type="AlphaFoldDB" id="A0A7Z1S180"/>
<comment type="caution">
    <text evidence="2">The sequence shown here is derived from an EMBL/GenBank/DDBJ whole genome shotgun (WGS) entry which is preliminary data.</text>
</comment>
<keyword evidence="1" id="KW-0472">Membrane</keyword>
<accession>A0A7Z1S180</accession>
<dbReference type="EMBL" id="MDBS01000054">
    <property type="protein sequence ID" value="PMP25750.1"/>
    <property type="molecule type" value="Genomic_DNA"/>
</dbReference>
<evidence type="ECO:0000313" key="2">
    <source>
        <dbReference type="EMBL" id="PMP25750.1"/>
    </source>
</evidence>
<name>A0A7Z1S180_9VIBR</name>
<reference evidence="2" key="1">
    <citation type="submission" date="2016-07" db="EMBL/GenBank/DDBJ databases">
        <authorList>
            <person name="Kauffman K."/>
            <person name="Arevalo P."/>
            <person name="Polz M.F."/>
        </authorList>
    </citation>
    <scope>NUCLEOTIDE SEQUENCE</scope>
    <source>
        <strain evidence="2">10N.222.46.E12</strain>
    </source>
</reference>
<feature type="transmembrane region" description="Helical" evidence="1">
    <location>
        <begin position="48"/>
        <end position="69"/>
    </location>
</feature>
<feature type="transmembrane region" description="Helical" evidence="1">
    <location>
        <begin position="7"/>
        <end position="28"/>
    </location>
</feature>
<keyword evidence="1" id="KW-0812">Transmembrane</keyword>
<reference evidence="2" key="2">
    <citation type="journal article" date="2018" name="Nature">
        <title>A major lineage of non-tailed dsDNA viruses as unrecognized killers of marine bacteria.</title>
        <authorList>
            <person name="Kauffman K.M."/>
            <person name="Hussain F.A."/>
            <person name="Yang J."/>
            <person name="Arevalo P."/>
            <person name="Brown J.M."/>
            <person name="Chang W.K."/>
            <person name="VanInsberghe D."/>
            <person name="Elsherbini J."/>
            <person name="Sharma R.S."/>
            <person name="Cutler M.B."/>
            <person name="Kelly L."/>
            <person name="Polz M.F."/>
        </authorList>
    </citation>
    <scope>NUCLEOTIDE SEQUENCE</scope>
    <source>
        <strain evidence="2">10N.222.46.E12</strain>
    </source>
</reference>
<sequence length="202" mass="22737">MKLLVKAIIYVSVTFAVVAMVCVLAVYFYMFNGNLSANSSDWANFGSYVGGLTTPVLSFCALVALLASLRVQQIEFNSLSESQAIQLEVATQSHEATLINNHKQTLLRFLEQFITSHQIMIQQNQLIIQEQRQKQSQKSPFYSPNQGQDAYSKINESIGYIRLATTLSFELTLQEFNSVDLLNSFFASKVTELKLDLQTTEE</sequence>